<dbReference type="OMA" id="INTECEN"/>
<feature type="compositionally biased region" description="Pro residues" evidence="1">
    <location>
        <begin position="41"/>
        <end position="53"/>
    </location>
</feature>
<evidence type="ECO:0000256" key="1">
    <source>
        <dbReference type="SAM" id="MobiDB-lite"/>
    </source>
</evidence>
<feature type="compositionally biased region" description="Basic and acidic residues" evidence="1">
    <location>
        <begin position="70"/>
        <end position="79"/>
    </location>
</feature>
<dbReference type="AlphaFoldDB" id="A0A2P6RMK5"/>
<keyword evidence="2" id="KW-0804">Transcription</keyword>
<dbReference type="Proteomes" id="UP000238479">
    <property type="component" value="Chromosome 2"/>
</dbReference>
<proteinExistence type="predicted"/>
<dbReference type="STRING" id="74649.A0A2P6RMK5"/>
<feature type="region of interest" description="Disordered" evidence="1">
    <location>
        <begin position="499"/>
        <end position="536"/>
    </location>
</feature>
<protein>
    <submittedName>
        <fullName evidence="2">Putative DNA-directed RNA polymerase III subunit Rpc5</fullName>
    </submittedName>
</protein>
<feature type="region of interest" description="Disordered" evidence="1">
    <location>
        <begin position="1"/>
        <end position="109"/>
    </location>
</feature>
<feature type="compositionally biased region" description="Acidic residues" evidence="1">
    <location>
        <begin position="98"/>
        <end position="109"/>
    </location>
</feature>
<sequence>MDLDDLEGPSKPARVSRFMPRSKNAPPKPKPEPAVKKEPAKPVPNSEPEPPQLLKPKPEALDDVAVLAVPEKKEEKQEEGANGDDSNGAVKMDTDGEAKEDDDPMEEDDAEDTVVREIDVFFNPRVDSNTQLYVLQYPLRPRWRPYELENRCEEIRVKPATAEVEVDLSLDVYSKNCDQEFADRLKMTKQTLATEWDPCRSTGYAVGVLMGNKLHLNPVHAVVQLRPSLEHLKPGGSKRKGKATGDAEVTVKREIYSEERSLAPSKKQNKRVESSTEDEESWVPLEYQGSESDFSARYLKRMVVQESSPIEFTMTPYDYVNSLCPRTCKGSSKRALLNLPLEERIQKLLVEEPIARRFSDLKKYYAPRNQEKELLDVLQKHGLLLRDLWVPKTALLYPKKEGSSRKKEDDNLRTARNYILNSFWKNPVISHSELNVYPPLKPHFDNTLKVLAVYRPSTRDWKFKEQSDVSFAELYPEISESQEQIWERMDKQLVEALKPHRDMKNASMNSKIGKSPNSDKGPSKSASGVPSGGVRTMSDETRAALPDAIKEVLQKHKVCNFQLICDGLRNLTVDRMQHPKVDPKSKKLTAARNGLEAPPEELQKVITQVAVNIHGSYVLISSPDHPEHDQLRDVVIKLLQGKNKGPLKKLDVTIAAKEELGREISNNEYSKVMTELCVSKGSQWYLKSGDGGPK</sequence>
<dbReference type="OrthoDB" id="340681at2759"/>
<feature type="compositionally biased region" description="Basic and acidic residues" evidence="1">
    <location>
        <begin position="243"/>
        <end position="261"/>
    </location>
</feature>
<evidence type="ECO:0000313" key="3">
    <source>
        <dbReference type="Proteomes" id="UP000238479"/>
    </source>
</evidence>
<feature type="region of interest" description="Disordered" evidence="1">
    <location>
        <begin position="230"/>
        <end position="281"/>
    </location>
</feature>
<feature type="compositionally biased region" description="Polar residues" evidence="1">
    <location>
        <begin position="506"/>
        <end position="528"/>
    </location>
</feature>
<gene>
    <name evidence="2" type="ORF">RchiOBHm_Chr2g0102021</name>
</gene>
<evidence type="ECO:0000313" key="2">
    <source>
        <dbReference type="EMBL" id="PRQ47653.1"/>
    </source>
</evidence>
<dbReference type="Gramene" id="PRQ47653">
    <property type="protein sequence ID" value="PRQ47653"/>
    <property type="gene ID" value="RchiOBHm_Chr2g0102021"/>
</dbReference>
<name>A0A2P6RMK5_ROSCH</name>
<dbReference type="PANTHER" id="PTHR12069:SF0">
    <property type="entry name" value="DNA-DIRECTED RNA POLYMERASE III SUBUNIT RPC5"/>
    <property type="match status" value="1"/>
</dbReference>
<dbReference type="InterPro" id="IPR006886">
    <property type="entry name" value="RNA_pol_III_Rpc5"/>
</dbReference>
<dbReference type="PANTHER" id="PTHR12069">
    <property type="entry name" value="DNA-DIRECTED RNA POLYMERASES III 80 KDA POLYPEPTIDE RNA POLYMERASE III SUBUNIT 5"/>
    <property type="match status" value="1"/>
</dbReference>
<feature type="compositionally biased region" description="Basic and acidic residues" evidence="1">
    <location>
        <begin position="29"/>
        <end position="40"/>
    </location>
</feature>
<accession>A0A2P6RMK5</accession>
<keyword evidence="3" id="KW-1185">Reference proteome</keyword>
<dbReference type="Pfam" id="PF04801">
    <property type="entry name" value="RPC5"/>
    <property type="match status" value="1"/>
</dbReference>
<dbReference type="GO" id="GO:0042797">
    <property type="term" value="P:tRNA transcription by RNA polymerase III"/>
    <property type="evidence" value="ECO:0007669"/>
    <property type="project" value="TreeGrafter"/>
</dbReference>
<reference evidence="2 3" key="1">
    <citation type="journal article" date="2018" name="Nat. Genet.">
        <title>The Rosa genome provides new insights in the design of modern roses.</title>
        <authorList>
            <person name="Bendahmane M."/>
        </authorList>
    </citation>
    <scope>NUCLEOTIDE SEQUENCE [LARGE SCALE GENOMIC DNA]</scope>
    <source>
        <strain evidence="3">cv. Old Blush</strain>
    </source>
</reference>
<dbReference type="GO" id="GO:0005666">
    <property type="term" value="C:RNA polymerase III complex"/>
    <property type="evidence" value="ECO:0007669"/>
    <property type="project" value="TreeGrafter"/>
</dbReference>
<keyword evidence="2" id="KW-0240">DNA-directed RNA polymerase</keyword>
<dbReference type="EMBL" id="PDCK01000040">
    <property type="protein sequence ID" value="PRQ47653.1"/>
    <property type="molecule type" value="Genomic_DNA"/>
</dbReference>
<organism evidence="2 3">
    <name type="scientific">Rosa chinensis</name>
    <name type="common">China rose</name>
    <dbReference type="NCBI Taxonomy" id="74649"/>
    <lineage>
        <taxon>Eukaryota</taxon>
        <taxon>Viridiplantae</taxon>
        <taxon>Streptophyta</taxon>
        <taxon>Embryophyta</taxon>
        <taxon>Tracheophyta</taxon>
        <taxon>Spermatophyta</taxon>
        <taxon>Magnoliopsida</taxon>
        <taxon>eudicotyledons</taxon>
        <taxon>Gunneridae</taxon>
        <taxon>Pentapetalae</taxon>
        <taxon>rosids</taxon>
        <taxon>fabids</taxon>
        <taxon>Rosales</taxon>
        <taxon>Rosaceae</taxon>
        <taxon>Rosoideae</taxon>
        <taxon>Rosoideae incertae sedis</taxon>
        <taxon>Rosa</taxon>
    </lineage>
</organism>
<comment type="caution">
    <text evidence="2">The sequence shown here is derived from an EMBL/GenBank/DDBJ whole genome shotgun (WGS) entry which is preliminary data.</text>
</comment>